<organism evidence="3 4">
    <name type="scientific">Globodera rostochiensis</name>
    <name type="common">Golden nematode worm</name>
    <name type="synonym">Heterodera rostochiensis</name>
    <dbReference type="NCBI Taxonomy" id="31243"/>
    <lineage>
        <taxon>Eukaryota</taxon>
        <taxon>Metazoa</taxon>
        <taxon>Ecdysozoa</taxon>
        <taxon>Nematoda</taxon>
        <taxon>Chromadorea</taxon>
        <taxon>Rhabditida</taxon>
        <taxon>Tylenchina</taxon>
        <taxon>Tylenchomorpha</taxon>
        <taxon>Tylenchoidea</taxon>
        <taxon>Heteroderidae</taxon>
        <taxon>Heteroderinae</taxon>
        <taxon>Globodera</taxon>
    </lineage>
</organism>
<evidence type="ECO:0000259" key="2">
    <source>
        <dbReference type="Pfam" id="PF05585"/>
    </source>
</evidence>
<feature type="domain" description="DUF1758" evidence="2">
    <location>
        <begin position="180"/>
        <end position="302"/>
    </location>
</feature>
<dbReference type="Pfam" id="PF05585">
    <property type="entry name" value="DUF1758"/>
    <property type="match status" value="1"/>
</dbReference>
<evidence type="ECO:0000256" key="1">
    <source>
        <dbReference type="SAM" id="MobiDB-lite"/>
    </source>
</evidence>
<feature type="region of interest" description="Disordered" evidence="1">
    <location>
        <begin position="82"/>
        <end position="140"/>
    </location>
</feature>
<keyword evidence="3" id="KW-1185">Reference proteome</keyword>
<evidence type="ECO:0000313" key="4">
    <source>
        <dbReference type="WBParaSite" id="Gr19_v10_g3265.t1"/>
    </source>
</evidence>
<evidence type="ECO:0000313" key="3">
    <source>
        <dbReference type="Proteomes" id="UP000887572"/>
    </source>
</evidence>
<dbReference type="Proteomes" id="UP000887572">
    <property type="component" value="Unplaced"/>
</dbReference>
<name>A0A914HPM2_GLORO</name>
<dbReference type="InterPro" id="IPR008737">
    <property type="entry name" value="DUF1758"/>
</dbReference>
<sequence length="502" mass="56458">MNRGGRDGPRCSLCEGRHKPSKCQRFSNPQARSDRLKEQNRCLNCLLEGHRPNDCPSDRRCSRCQGRHHFLVCFARDNAAPPNRRNVRPPPTRQPYQAMPVATRANPNRRFPPSRGPTQAHPVTEQRSQVKSERPNEPTLAGAATGDVLVAAAVGLPRKKPFAYLMTKKLLVSARGRKQRIPVFVFFDSGSQTSFISSRLVDQLQPPRGHGIDQLEIHGFGGADQDPLNIQSPTYAVQIQRENGKWEEMILNRTKEISTAFEMVEWGGDGDTDALDEGKDGFEYTKEKPDIMIGIRQFWRFFIAKEGEVAPGLFLIRTIFGTVIGGETELGRSPEQGNSLSLIPPDLFPQKHSHSFSTFHFFPNCRNSSPNSTPPIFHISVGGENWVINPSELHNKLYLMFEFGFRGSSVAFRLRSRALCIPPKLCGSFAPRLPPVDVLLEPVDKSPLRRRAPEAFRGASHKRAQLLRRAEHPHTKSVPSPTRCKSSGKCRHSWYCLSLVIY</sequence>
<accession>A0A914HPM2</accession>
<reference evidence="4" key="1">
    <citation type="submission" date="2022-11" db="UniProtKB">
        <authorList>
            <consortium name="WormBaseParasite"/>
        </authorList>
    </citation>
    <scope>IDENTIFICATION</scope>
</reference>
<proteinExistence type="predicted"/>
<dbReference type="AlphaFoldDB" id="A0A914HPM2"/>
<dbReference type="WBParaSite" id="Gr19_v10_g3265.t1">
    <property type="protein sequence ID" value="Gr19_v10_g3265.t1"/>
    <property type="gene ID" value="Gr19_v10_g3265"/>
</dbReference>
<protein>
    <submittedName>
        <fullName evidence="4">Peptidase aspartic putative domain-containing protein</fullName>
    </submittedName>
</protein>